<accession>A0A7C8IR38</accession>
<dbReference type="GO" id="GO:0005975">
    <property type="term" value="P:carbohydrate metabolic process"/>
    <property type="evidence" value="ECO:0007669"/>
    <property type="project" value="InterPro"/>
</dbReference>
<dbReference type="OrthoDB" id="1928at2759"/>
<evidence type="ECO:0000256" key="4">
    <source>
        <dbReference type="ARBA" id="ARBA00005641"/>
    </source>
</evidence>
<evidence type="ECO:0000256" key="1">
    <source>
        <dbReference type="ARBA" id="ARBA00000558"/>
    </source>
</evidence>
<evidence type="ECO:0000256" key="3">
    <source>
        <dbReference type="ARBA" id="ARBA00004865"/>
    </source>
</evidence>
<dbReference type="GO" id="GO:0071555">
    <property type="term" value="P:cell wall organization"/>
    <property type="evidence" value="ECO:0007669"/>
    <property type="project" value="UniProtKB-KW"/>
</dbReference>
<comment type="cofactor">
    <cofactor evidence="2">
        <name>Mg(2+)</name>
        <dbReference type="ChEBI" id="CHEBI:18420"/>
    </cofactor>
</comment>
<keyword evidence="11" id="KW-0413">Isomerase</keyword>
<keyword evidence="12" id="KW-0119">Carbohydrate metabolism</keyword>
<evidence type="ECO:0000256" key="15">
    <source>
        <dbReference type="ARBA" id="ARBA00031926"/>
    </source>
</evidence>
<evidence type="ECO:0000256" key="7">
    <source>
        <dbReference type="ARBA" id="ARBA00022553"/>
    </source>
</evidence>
<comment type="pathway">
    <text evidence="3">Nucleotide-sugar biosynthesis; UDP-N-acetyl-alpha-D-glucosamine biosynthesis; N-acetyl-alpha-D-glucosamine 1-phosphate from alpha-D-glucosamine 6-phosphate (route I): step 2/2.</text>
</comment>
<keyword evidence="14" id="KW-0961">Cell wall biogenesis/degradation</keyword>
<feature type="domain" description="Phosphoacetylglucosamine mutase AMG1" evidence="21">
    <location>
        <begin position="186"/>
        <end position="288"/>
    </location>
</feature>
<dbReference type="Pfam" id="PF26410">
    <property type="entry name" value="GH5_mannosidase"/>
    <property type="match status" value="1"/>
</dbReference>
<reference evidence="23 24" key="1">
    <citation type="submission" date="2019-12" db="EMBL/GenBank/DDBJ databases">
        <title>Draft genome sequence of the ascomycete Xylaria multiplex DSM 110363.</title>
        <authorList>
            <person name="Buettner E."/>
            <person name="Kellner H."/>
        </authorList>
    </citation>
    <scope>NUCLEOTIDE SEQUENCE [LARGE SCALE GENOMIC DNA]</scope>
    <source>
        <strain evidence="23 24">DSM 110363</strain>
    </source>
</reference>
<dbReference type="InterPro" id="IPR005843">
    <property type="entry name" value="A-D-PHexomutase_C"/>
</dbReference>
<dbReference type="Gene3D" id="3.30.310.50">
    <property type="entry name" value="Alpha-D-phosphohexomutase, C-terminal domain"/>
    <property type="match status" value="1"/>
</dbReference>
<dbReference type="FunFam" id="3.40.120.10:FF:000023">
    <property type="entry name" value="Phosphoacetylglucosamine mutase"/>
    <property type="match status" value="1"/>
</dbReference>
<dbReference type="Pfam" id="PF00408">
    <property type="entry name" value="PGM_PMM_IV"/>
    <property type="match status" value="1"/>
</dbReference>
<evidence type="ECO:0000256" key="9">
    <source>
        <dbReference type="ARBA" id="ARBA00022801"/>
    </source>
</evidence>
<dbReference type="Pfam" id="PF21405">
    <property type="entry name" value="AMG1_II"/>
    <property type="match status" value="1"/>
</dbReference>
<evidence type="ECO:0000259" key="22">
    <source>
        <dbReference type="Pfam" id="PF26410"/>
    </source>
</evidence>
<evidence type="ECO:0000259" key="18">
    <source>
        <dbReference type="Pfam" id="PF00408"/>
    </source>
</evidence>
<dbReference type="GO" id="GO:0004610">
    <property type="term" value="F:phosphoacetylglucosamine mutase activity"/>
    <property type="evidence" value="ECO:0007669"/>
    <property type="project" value="UniProtKB-EC"/>
</dbReference>
<dbReference type="InterPro" id="IPR005844">
    <property type="entry name" value="A-D-PHexomutase_a/b/a-I"/>
</dbReference>
<dbReference type="Gene3D" id="3.40.120.10">
    <property type="entry name" value="Alpha-D-Glucose-1,6-Bisphosphate, subunit A, domain 3"/>
    <property type="match status" value="2"/>
</dbReference>
<dbReference type="FunFam" id="3.30.310.50:FF:000003">
    <property type="entry name" value="Phosphoacetylglucosamine mutase"/>
    <property type="match status" value="1"/>
</dbReference>
<dbReference type="CDD" id="cd03086">
    <property type="entry name" value="PGM3"/>
    <property type="match status" value="1"/>
</dbReference>
<keyword evidence="13" id="KW-0326">Glycosidase</keyword>
<dbReference type="PANTHER" id="PTHR45955">
    <property type="entry name" value="PHOSPHOACETYLGLUCOSAMINE MUTASE"/>
    <property type="match status" value="1"/>
</dbReference>
<protein>
    <recommendedName>
        <fullName evidence="6">phosphoacetylglucosamine mutase</fullName>
        <ecNumber evidence="6">5.4.2.3</ecNumber>
    </recommendedName>
    <alternativeName>
        <fullName evidence="16">Acetylglucosamine phosphomutase</fullName>
    </alternativeName>
    <alternativeName>
        <fullName evidence="15">N-acetylglucosamine-phosphate mutase</fullName>
    </alternativeName>
</protein>
<evidence type="ECO:0000259" key="20">
    <source>
        <dbReference type="Pfam" id="PF21404"/>
    </source>
</evidence>
<proteinExistence type="inferred from homology"/>
<evidence type="ECO:0000256" key="17">
    <source>
        <dbReference type="ARBA" id="ARBA00059527"/>
    </source>
</evidence>
<dbReference type="Proteomes" id="UP000481858">
    <property type="component" value="Unassembled WGS sequence"/>
</dbReference>
<dbReference type="FunCoup" id="A0A7C8IR38">
    <property type="interactions" value="599"/>
</dbReference>
<dbReference type="FunFam" id="3.40.120.10:FF:000013">
    <property type="entry name" value="Phosphoacetylglucosamine mutase"/>
    <property type="match status" value="1"/>
</dbReference>
<dbReference type="PROSITE" id="PS00710">
    <property type="entry name" value="PGM_PMM"/>
    <property type="match status" value="1"/>
</dbReference>
<dbReference type="SUPFAM" id="SSF55957">
    <property type="entry name" value="Phosphoglucomutase, C-terminal domain"/>
    <property type="match status" value="1"/>
</dbReference>
<dbReference type="GO" id="GO:0006048">
    <property type="term" value="P:UDP-N-acetylglucosamine biosynthetic process"/>
    <property type="evidence" value="ECO:0007669"/>
    <property type="project" value="UniProtKB-UniPathway"/>
</dbReference>
<evidence type="ECO:0000256" key="14">
    <source>
        <dbReference type="ARBA" id="ARBA00023316"/>
    </source>
</evidence>
<dbReference type="Pfam" id="PF02878">
    <property type="entry name" value="PGM_PMM_I"/>
    <property type="match status" value="2"/>
</dbReference>
<dbReference type="InParanoid" id="A0A7C8IR38"/>
<dbReference type="InterPro" id="IPR016055">
    <property type="entry name" value="A-D-PHexomutase_a/b/a-I/II/III"/>
</dbReference>
<dbReference type="SUPFAM" id="SSF53738">
    <property type="entry name" value="Phosphoglucomutase, first 3 domains"/>
    <property type="match status" value="3"/>
</dbReference>
<dbReference type="EMBL" id="WUBL01000056">
    <property type="protein sequence ID" value="KAF2968118.1"/>
    <property type="molecule type" value="Genomic_DNA"/>
</dbReference>
<evidence type="ECO:0000256" key="5">
    <source>
        <dbReference type="ARBA" id="ARBA00010231"/>
    </source>
</evidence>
<evidence type="ECO:0000313" key="24">
    <source>
        <dbReference type="Proteomes" id="UP000481858"/>
    </source>
</evidence>
<dbReference type="UniPathway" id="UPA00113">
    <property type="reaction ID" value="UER00530"/>
</dbReference>
<evidence type="ECO:0000259" key="19">
    <source>
        <dbReference type="Pfam" id="PF02878"/>
    </source>
</evidence>
<dbReference type="InterPro" id="IPR049022">
    <property type="entry name" value="AMG1_III"/>
</dbReference>
<comment type="function">
    <text evidence="17">Catalyzes the conversion of GlcNAc-6-P into GlcNAc-1-P during the synthesis of uridine diphosphate/UDP-GlcNAc, which is a biosynthetic precursor of chitin and also supplies the amino sugars for N-linked oligosaccharides of glycoproteins.</text>
</comment>
<comment type="catalytic activity">
    <reaction evidence="1">
        <text>N-acetyl-alpha-D-glucosamine 1-phosphate = N-acetyl-D-glucosamine 6-phosphate</text>
        <dbReference type="Rhea" id="RHEA:23804"/>
        <dbReference type="ChEBI" id="CHEBI:57513"/>
        <dbReference type="ChEBI" id="CHEBI:57776"/>
        <dbReference type="EC" id="5.4.2.3"/>
    </reaction>
</comment>
<organism evidence="23 24">
    <name type="scientific">Xylaria multiplex</name>
    <dbReference type="NCBI Taxonomy" id="323545"/>
    <lineage>
        <taxon>Eukaryota</taxon>
        <taxon>Fungi</taxon>
        <taxon>Dikarya</taxon>
        <taxon>Ascomycota</taxon>
        <taxon>Pezizomycotina</taxon>
        <taxon>Sordariomycetes</taxon>
        <taxon>Xylariomycetidae</taxon>
        <taxon>Xylariales</taxon>
        <taxon>Xylariaceae</taxon>
        <taxon>Xylaria</taxon>
    </lineage>
</organism>
<evidence type="ECO:0000256" key="11">
    <source>
        <dbReference type="ARBA" id="ARBA00023235"/>
    </source>
</evidence>
<comment type="similarity">
    <text evidence="5">Belongs to the phosphohexose mutase family.</text>
</comment>
<comment type="caution">
    <text evidence="23">The sequence shown here is derived from an EMBL/GenBank/DDBJ whole genome shotgun (WGS) entry which is preliminary data.</text>
</comment>
<dbReference type="InterPro" id="IPR036900">
    <property type="entry name" value="A-D-PHexomutase_C_sf"/>
</dbReference>
<evidence type="ECO:0000256" key="2">
    <source>
        <dbReference type="ARBA" id="ARBA00001946"/>
    </source>
</evidence>
<dbReference type="InterPro" id="IPR016657">
    <property type="entry name" value="PAGM"/>
</dbReference>
<keyword evidence="9" id="KW-0378">Hydrolase</keyword>
<feature type="domain" description="Alpha-D-phosphohexomutase alpha/beta/alpha" evidence="19">
    <location>
        <begin position="56"/>
        <end position="90"/>
    </location>
</feature>
<comment type="similarity">
    <text evidence="4">Belongs to the glycosyl hydrolase 5 (cellulase A) family.</text>
</comment>
<dbReference type="EC" id="5.4.2.3" evidence="6"/>
<keyword evidence="10" id="KW-0460">Magnesium</keyword>
<keyword evidence="7" id="KW-0597">Phosphoprotein</keyword>
<feature type="domain" description="Phosphoacetylglucosamine mutase AMG1" evidence="20">
    <location>
        <begin position="303"/>
        <end position="442"/>
    </location>
</feature>
<evidence type="ECO:0000256" key="12">
    <source>
        <dbReference type="ARBA" id="ARBA00023277"/>
    </source>
</evidence>
<feature type="domain" description="Alpha-D-phosphohexomutase C-terminal" evidence="18">
    <location>
        <begin position="458"/>
        <end position="531"/>
    </location>
</feature>
<keyword evidence="24" id="KW-1185">Reference proteome</keyword>
<dbReference type="Gene3D" id="3.20.20.80">
    <property type="entry name" value="Glycosidases"/>
    <property type="match status" value="1"/>
</dbReference>
<evidence type="ECO:0000256" key="13">
    <source>
        <dbReference type="ARBA" id="ARBA00023295"/>
    </source>
</evidence>
<dbReference type="AlphaFoldDB" id="A0A7C8IR38"/>
<evidence type="ECO:0000256" key="10">
    <source>
        <dbReference type="ARBA" id="ARBA00022842"/>
    </source>
</evidence>
<dbReference type="GO" id="GO:0000287">
    <property type="term" value="F:magnesium ion binding"/>
    <property type="evidence" value="ECO:0007669"/>
    <property type="project" value="InterPro"/>
</dbReference>
<dbReference type="InterPro" id="IPR049023">
    <property type="entry name" value="AMG1_II"/>
</dbReference>
<dbReference type="SUPFAM" id="SSF51445">
    <property type="entry name" value="(Trans)glycosidases"/>
    <property type="match status" value="1"/>
</dbReference>
<dbReference type="InterPro" id="IPR001547">
    <property type="entry name" value="Glyco_hydro_5"/>
</dbReference>
<evidence type="ECO:0000256" key="16">
    <source>
        <dbReference type="ARBA" id="ARBA00032065"/>
    </source>
</evidence>
<dbReference type="InterPro" id="IPR016066">
    <property type="entry name" value="A-D-PHexomutase_CS"/>
</dbReference>
<dbReference type="Pfam" id="PF21404">
    <property type="entry name" value="AMG1_III"/>
    <property type="match status" value="1"/>
</dbReference>
<evidence type="ECO:0000259" key="21">
    <source>
        <dbReference type="Pfam" id="PF21405"/>
    </source>
</evidence>
<name>A0A7C8IR38_9PEZI</name>
<dbReference type="PANTHER" id="PTHR45955:SF1">
    <property type="entry name" value="PHOSPHOACETYLGLUCOSAMINE MUTASE"/>
    <property type="match status" value="1"/>
</dbReference>
<keyword evidence="8" id="KW-0479">Metal-binding</keyword>
<evidence type="ECO:0000256" key="6">
    <source>
        <dbReference type="ARBA" id="ARBA00012731"/>
    </source>
</evidence>
<sequence>MDREAIITASTQHNIIPGRVYKYGTAGFRMSADLLDGVTFRVGLLAALRSRKLNGQAIGVMITASHNPAVDNGVKIVDPLGDMLEQEWEAYATNLVNAPSHGELVEYFIKLADTLKIDLASPGKVIVGRDTRPSGITLVTALADSLAATNTTFVDYKILTTPQLHYLTRCVNTAGTPGAYGEVSEAGYYSKLLEAFYRALRGRKVSGGLTVDCANGVGGPKLNELLKRHDAQKTGLQVKVINDDVLRPEILNLDCGADFVKTRQRAPPNPKPAPGERWCSLDGDADRLIYYWVDPDTGFFMLDGDRIATLAASFIADLSRSAGLEHQLRIGVIQTAYANGASTKYIEQHLQLPVVCTPTGVKHLHHAACSFDIGVYFEANGHGTVLFSPTAVQTFKTKEPQSPAQKDALDILSALADLINQTVGDAISDMLMVEVILAHKAWTMKDWALTYKDLPNRLVRVEVGNKDLFQTTDAERKLSHPVGCQDEIDKEVKKYTAARSFARASGTENACRVYAEAATRSEADELANKVAVIVLCLSLLAATSTLAVPSLLKQTRLSPVVRQGSKLLVDGKQWKSVGPNVYWLGLDENVTPPAGEPYDPSTKSSYPTKERVTEVMAVVNALGGTMIRTHTLGVSTGNPLSIWPKQGVVNEEAFNIIDWAVYQAGLYGVRLLVPLVDNYDYYHGGKYNFLRWAGFDLTQARDSNNPQIQQFYTNATIVSAFKDYIKTLLTHRNQYNNLTYAEDPTIFAYETGNELLGPVWGDMNCPADWVRDIAKYVKGLAPNKLFFDGTYGINKTHLSIEEVDVFSDHFYPTNNAKLQAGIKAVEGAGRVYFAGEYDWVGQSGGDSLESFFSDSREQSRSRRRHFLELIWEEWPGL</sequence>
<feature type="domain" description="Alpha-D-phosphohexomutase alpha/beta/alpha" evidence="19">
    <location>
        <begin position="112"/>
        <end position="174"/>
    </location>
</feature>
<feature type="domain" description="Glycoside hydrolase family 5" evidence="22">
    <location>
        <begin position="640"/>
        <end position="797"/>
    </location>
</feature>
<evidence type="ECO:0000313" key="23">
    <source>
        <dbReference type="EMBL" id="KAF2968118.1"/>
    </source>
</evidence>
<gene>
    <name evidence="23" type="ORF">GQX73_g5433</name>
</gene>
<dbReference type="InterPro" id="IPR017853">
    <property type="entry name" value="GH"/>
</dbReference>
<evidence type="ECO:0000256" key="8">
    <source>
        <dbReference type="ARBA" id="ARBA00022723"/>
    </source>
</evidence>